<sequence>MPQTLSPDEFFDASGIILDARSPAEYAHGHIPGATSFPLFSDDERAQVGTCYKQQGKEVAIELGLTLVGPKLTQLVQTAKKLADERRVRLHCWRGGMRSSSLAWLLETAGLEVFLLEGGYKAFRRWARSTLATPQAIVTLGGMTGTGKTILLNALADRGEQILDLEHLANHRGSSYGSLGLPPQPTNEHYENLLAMQWVTLDRDRPVWIEAESHRVGLCRVPDEIFLRMVESPVVQVERSRSERIGILLEVYGSADPEELIAATERISRKLGGQNAQAAIAHIRQGDLAPAIDLVLNYYDKSYLFDLKKREVSIYPVDVSGISIAESVDRLIEKSREIFVGNQSQFAQELVINRR</sequence>
<dbReference type="AlphaFoldDB" id="A0A2T1DFL2"/>
<keyword evidence="4" id="KW-1185">Reference proteome</keyword>
<evidence type="ECO:0000313" key="4">
    <source>
        <dbReference type="Proteomes" id="UP000238634"/>
    </source>
</evidence>
<dbReference type="PANTHER" id="PTHR30401:SF0">
    <property type="entry name" value="TRNA 2-SELENOURIDINE SYNTHASE"/>
    <property type="match status" value="1"/>
</dbReference>
<dbReference type="EMBL" id="PVWG01000011">
    <property type="protein sequence ID" value="PSB19253.1"/>
    <property type="molecule type" value="Genomic_DNA"/>
</dbReference>
<dbReference type="Proteomes" id="UP000238634">
    <property type="component" value="Unassembled WGS sequence"/>
</dbReference>
<dbReference type="PANTHER" id="PTHR30401">
    <property type="entry name" value="TRNA 2-SELENOURIDINE SYNTHASE"/>
    <property type="match status" value="1"/>
</dbReference>
<name>A0A2T1DFL2_9CYAN</name>
<protein>
    <submittedName>
        <fullName evidence="3">tRNA 2-selenouridine(34) synthase MnmH</fullName>
    </submittedName>
</protein>
<dbReference type="InterPro" id="IPR001307">
    <property type="entry name" value="Thiosulphate_STrfase_CS"/>
</dbReference>
<dbReference type="GO" id="GO:0004792">
    <property type="term" value="F:thiosulfate-cyanide sulfurtransferase activity"/>
    <property type="evidence" value="ECO:0007669"/>
    <property type="project" value="InterPro"/>
</dbReference>
<dbReference type="GO" id="GO:0002098">
    <property type="term" value="P:tRNA wobble uridine modification"/>
    <property type="evidence" value="ECO:0007669"/>
    <property type="project" value="InterPro"/>
</dbReference>
<dbReference type="CDD" id="cd01520">
    <property type="entry name" value="RHOD_YbbB"/>
    <property type="match status" value="1"/>
</dbReference>
<dbReference type="RefSeq" id="WP_073071300.1">
    <property type="nucleotide sequence ID" value="NZ_MPPI01000011.1"/>
</dbReference>
<proteinExistence type="predicted"/>
<dbReference type="NCBIfam" id="NF008750">
    <property type="entry name" value="PRK11784.1-2"/>
    <property type="match status" value="1"/>
</dbReference>
<evidence type="ECO:0000259" key="2">
    <source>
        <dbReference type="PROSITE" id="PS50206"/>
    </source>
</evidence>
<dbReference type="InterPro" id="IPR017582">
    <property type="entry name" value="SelU"/>
</dbReference>
<reference evidence="3 4" key="2">
    <citation type="submission" date="2018-03" db="EMBL/GenBank/DDBJ databases">
        <title>The ancient ancestry and fast evolution of plastids.</title>
        <authorList>
            <person name="Moore K.R."/>
            <person name="Magnabosco C."/>
            <person name="Momper L."/>
            <person name="Gold D.A."/>
            <person name="Bosak T."/>
            <person name="Fournier G.P."/>
        </authorList>
    </citation>
    <scope>NUCLEOTIDE SEQUENCE [LARGE SCALE GENOMIC DNA]</scope>
    <source>
        <strain evidence="3 4">ULC007</strain>
    </source>
</reference>
<dbReference type="NCBIfam" id="TIGR03167">
    <property type="entry name" value="tRNA_sel_U_synt"/>
    <property type="match status" value="1"/>
</dbReference>
<dbReference type="OrthoDB" id="9808735at2"/>
<dbReference type="SMART" id="SM00450">
    <property type="entry name" value="RHOD"/>
    <property type="match status" value="1"/>
</dbReference>
<feature type="domain" description="Rhodanese" evidence="2">
    <location>
        <begin position="11"/>
        <end position="132"/>
    </location>
</feature>
<dbReference type="STRING" id="1920490.GCA_001895925_04465"/>
<dbReference type="Pfam" id="PF26341">
    <property type="entry name" value="AAA_SelU"/>
    <property type="match status" value="1"/>
</dbReference>
<accession>A0A2T1DFL2</accession>
<dbReference type="Pfam" id="PF00581">
    <property type="entry name" value="Rhodanese"/>
    <property type="match status" value="1"/>
</dbReference>
<evidence type="ECO:0000313" key="3">
    <source>
        <dbReference type="EMBL" id="PSB19253.1"/>
    </source>
</evidence>
<evidence type="ECO:0000256" key="1">
    <source>
        <dbReference type="ARBA" id="ARBA00023266"/>
    </source>
</evidence>
<reference evidence="3 4" key="1">
    <citation type="submission" date="2018-02" db="EMBL/GenBank/DDBJ databases">
        <authorList>
            <person name="Cohen D.B."/>
            <person name="Kent A.D."/>
        </authorList>
    </citation>
    <scope>NUCLEOTIDE SEQUENCE [LARGE SCALE GENOMIC DNA]</scope>
    <source>
        <strain evidence="3 4">ULC007</strain>
    </source>
</reference>
<dbReference type="InterPro" id="IPR027417">
    <property type="entry name" value="P-loop_NTPase"/>
</dbReference>
<dbReference type="PROSITE" id="PS50206">
    <property type="entry name" value="RHODANESE_3"/>
    <property type="match status" value="1"/>
</dbReference>
<gene>
    <name evidence="3" type="ORF">C7B65_11810</name>
</gene>
<dbReference type="InterPro" id="IPR058840">
    <property type="entry name" value="AAA_SelU"/>
</dbReference>
<dbReference type="GO" id="GO:0043828">
    <property type="term" value="F:tRNA 2-selenouridine synthase activity"/>
    <property type="evidence" value="ECO:0007669"/>
    <property type="project" value="InterPro"/>
</dbReference>
<dbReference type="Gene3D" id="3.40.250.10">
    <property type="entry name" value="Rhodanese-like domain"/>
    <property type="match status" value="1"/>
</dbReference>
<organism evidence="3 4">
    <name type="scientific">Phormidesmis priestleyi ULC007</name>
    <dbReference type="NCBI Taxonomy" id="1920490"/>
    <lineage>
        <taxon>Bacteria</taxon>
        <taxon>Bacillati</taxon>
        <taxon>Cyanobacteriota</taxon>
        <taxon>Cyanophyceae</taxon>
        <taxon>Leptolyngbyales</taxon>
        <taxon>Leptolyngbyaceae</taxon>
        <taxon>Phormidesmis</taxon>
    </lineage>
</organism>
<dbReference type="InterPro" id="IPR001763">
    <property type="entry name" value="Rhodanese-like_dom"/>
</dbReference>
<dbReference type="InterPro" id="IPR036873">
    <property type="entry name" value="Rhodanese-like_dom_sf"/>
</dbReference>
<dbReference type="PROSITE" id="PS00380">
    <property type="entry name" value="RHODANESE_1"/>
    <property type="match status" value="1"/>
</dbReference>
<keyword evidence="1" id="KW-0711">Selenium</keyword>
<dbReference type="SUPFAM" id="SSF52540">
    <property type="entry name" value="P-loop containing nucleoside triphosphate hydrolases"/>
    <property type="match status" value="1"/>
</dbReference>
<comment type="caution">
    <text evidence="3">The sequence shown here is derived from an EMBL/GenBank/DDBJ whole genome shotgun (WGS) entry which is preliminary data.</text>
</comment>
<dbReference type="SUPFAM" id="SSF52821">
    <property type="entry name" value="Rhodanese/Cell cycle control phosphatase"/>
    <property type="match status" value="1"/>
</dbReference>